<feature type="domain" description="Cadherin" evidence="21">
    <location>
        <begin position="1892"/>
        <end position="1969"/>
    </location>
</feature>
<dbReference type="SMART" id="SM00282">
    <property type="entry name" value="LamG"/>
    <property type="match status" value="1"/>
</dbReference>
<sequence>MLKMVPTRRASLLGLMVAMLIVTACEGGLDKDKDSSPLKFTHHLYNATIWENSAPKTYVQSSIRMGIVVVDPFWDIKYNLVAGDDDELFTAEEVSVGDFCFLRIKTQSGHSAVPNREVRDVYTITVEAIESTHNYQAWTKVSVQVLDTNDLKPLFYPASYNVAIKEDTPLKTSIVKVSATDADLGINADFYYSFSTRTHPFVVDPFTGVITLAKKLNASRRDRYELRVLAEDRTKKILGAPKYANDARVIVTVQKVTADFPLVIPISVKGPEMDSDKISIDIQVKPEPRQIESLSIVSGDPQKCFQIIPSNIQGSDYQLVTTKRMNWSENAFGLNLTLQATDRSNPPLLSPRQEIHIPSPQVTPLKFEQDVYYTTLSEFAPAKSHVVRVTTNQILPNITYHLKSGPDSSKFHINAKTGVMITTETLDFEKKSRHELIISLNQNQAEARVIVDVTDENDNAPIFTLPSYQDSLPENVPIGTSVLSITAIDVDQDKNGFVTYAIANTGPLPFAIDPFTGVVVTTEELDYEVMKRWYHLRIWASDSGSPFSHVSEAAVTITMSNVNDNAPLFEMVNCNASVPPDWSVGKSIGMGLSAVDLDELLQIKYAISFGNNDNLFEIDPTSGVITLAKPLPAVSDESEPLSYKLKIIATDGKYTADPTTVTVSITSKVKEAAMHCQETGVSKQLTDKLIESIMPVLSAQEEESFSDVHIINRHSPKFALGMLSTIDVREDTLINTTVLHIKATDNDTGFNGKLVYAITNGNENGCFAVDIDSGELRLICPLDRESKEFYILNITVYDLGTPQNSVWKFLAVNILDFNDNPPLFEQSRYVINVPENAEVDSSIFQAQAIDFDLEDNGIIRYSLLTETDLFQINEETGEVSVTGRLDREIIPRHDLRIEARDQAKVDPQLFSLVDLVVVVEDVNDNPPRFAPKVYRIKVPEDLPLGTVLLWVEIYDLDLGSGGLISYNLKNNENGIFFLDTATGSLTLEKELDFERKQMYNLTVRAVDHGLPRSLSSSCFIEVEVLDINENLNSPTFTEFVSTAHVMEDAAVGTSVLTVTAADKDLGRDGVVRYFIHDGSGLGIFTVDEETGVIRTGDLLDRETITHYWLTVYATDLGTVPLVSWTEVYLEVLDINDNPPELSQPIYFASIQENLSPDQSVLQVSATDIDRSSENKLTYQILDSQRTYFSIDSTTGVISTLAALDREQKAEHIIEVIVSDNGSPPLHSTASVVIQVEDENDNSPLFSHKIFQVKLPQRHGNNTPQDVYRMVAHDNDEGPNGMITYNLQDNQEGRFEIDPITGVVTSSGDFSQGQYTILTIKASDHGSPVKTSTARLDVEWQPTPKPSTEPLAFDEAHFTFAVMETDPVSHMVGIISTEITSSLLWFDITGGDDDLDFDIDKNTGSIVVARRLDAGKRSNYNLTVRVTDGSQAITTQAYIRVLDMNEHRPVFQKSLYEVRVPEDTAPWKEILQVSAQDADTNSRLIYSIHGSVSPDSGRHFRLDPRSGVLVMTEQLDFETLPLHILVIMVRDQEIPVKRNFVRALIHVEDCNDHTPTFMRSRYEGSVANLAPAGTEVLRVKALDKDTGSNAEIVYSLHSGNGDGAFDIDQDTGSISAAKSLENPLQAQYHLTVKATDQGFPQRSDLCPVEVHVTLSDLTPPRFLSEEYFAEISEAGLPGTPVLSVSAQSPVALEYSIRDGDPNGTFHINAYSGLISIQTELDFERCASYRLQVRAYTSAGTSSDAIVHVYVVDENDNRPAFLRSSYYGQISEAAHINAMVIGENNTPLVIRASDADKDSNALLFFQILEPGAQKVFRVDPNMGTISLIAPVDYESTPEFHLTIQVRDSGEPSLSADTPAKVVIRILDFNDCPPQFTAPSYGSSIEFPLFKDMEVIQVVAHDADSEVTYSLIEGNPDKNFAIHPSSGVIFISNVSDIQTHHQLKVMAYDGLYKDTATVQVNITNMTTSNLKFEEQLQVATVLENVTFVKTLAVLRAVGGYLNEPLVYKVLNAGDKFAIIESSGVLHTTGIPFDREEQHEYDLVVEVRDTRNPPHRAITHVKVYIDDINDNTPIFLNLPHSLTISEETEPGDVLYQVMGSDADVGENGSIIFMLEDDFELFRIDPYLGDVSLQRPLDFESLNKYALTVLASDEGEPSYSAVAELYIQVRNRSHPVFQSQFYPLKLPENISPFTTILHAQARNPEGYRLIYNLEEENATKNFHIDFKTGVLSVTDFLDYETQAMHLLTVRATDSVMGSFAEAKVEIEVEDVNDNAPVFRKHMYETHLLEGLPAGTSVLQITATDEDSGRNKEITYELLDTGKNETDFFEIDAQSGLLVASQELDFEATQQFLLKVKATDSGSPALSSEAYILVNVTDVNDNPPDFTKTHYSASLDKMATCGHIVVKIQALDPDSTDLQYKILSGNENRYFSINESSGVISFSNICKRNLDPFYNLTVAVSDGVFQKTAPVNIDMIHSNSHSPHFSQNIYEAELAENAAAGTRVIRLAAIDPDDGPYGSVDYTIINKLADETFSIDQEGQIVTSLPLDRENPLQRVIAIKVMAKDGGGRVAFCTVKIILTDENDNPPQFKASEYQVSIQSTVNKGAPVIQIMAYDADDGKNADVTYTIDEAEEVTEDVIEINPFTGIVTVKESLVDLENKIFNFKVKARDGGTPFYNSTVPVQVKVLPPELPLPQFTEPLYTFTASEDLPMGTEVGTVRAEGDVPLIYSLVEGNTIESNKDHVFAVDEESGILVVQKSIDHERTKWYQIDVVAQGNHNGTDVASLVSVSIQVQDVNDNEPTFEADPYQAFLAENMPAGTTVIQVTANDPDTGDNGQVTYRVEPEDMGDIFTIESESGWITTLREMDCESTQMYRFYVVATDHGGKVKLSSSALVEVMITDDNDNPPQFTEELYQGSVMENSRPGEVIATLTTTDLDVTSENRQVTCYITDGDPLGLFSVELADEEWRVVLKGPLDREAKDKHSIRVVATDGRSQDTATVDVHVLDINDNSPLCEQLLYTEAVMENSPSGRFILKVSASDPDIGTNGQISFTLHGHNADKFHLNQRTGELFTLAVLDREHESGYDLVVKATDGGGRSCQADIVLMVQDMNDNPPHFSSSHYEVTVFDNTTVRTPVAVIYAKDPDTGINSEVRYSLQGPDSSFFSLDETSGVLRLERPLTDEAQTTFELKVKATDRGLPRHLNSFSTVTVTVVDLSDYQPVFVSSEYSTSIPESIAVGTEVLSVSAGTRDGVSSEPIVYTIVAGNDGGRFQINPQTGVLWVSASLDFELSREYYLSVEGSRGRSSLSDVTMVIINITDVNDNAPAFARTDYATEVSEDVAPGDVVMQVTARDLDSPLNSLVRYFIASGDPQHQFSIDPHSGEIRAQATLDREEIPHYSLTVLATDDGHPPLSSAVQVTVTVSDVNDNPPMFSRVNYNLTLQEGEPVGSSVLQLVVTDKDTPKNGNPFSFHIVSGNEGRRFHIDQGGLLSLAGPLKKKTKAHHLLKVQVTDSGHPPLSSICVVKIDVTEQSKYPPVVSPLEVFITTAEATFSSRVIGKLHASDQDLHDVLTFQLVSVSPASSRFSVDSSDGKVVAEEDLEPGAYTLNVSVSDGSFSAWAAVRVNVWAASQRALDHGFSLRLAGLSPEEFLGDHWRGLQRSLSTALDLPRHELHIASLQQEPNSLVLDVLLLWRPQDGGGGGGGGGGGSGLTQRLAGAVANAEAALGLSVLRLHHDGCLEPGCPPRGCRSSVLMSEERLSHYATARMGFITPHHHWESVCSCNDSAIQFDGHGYLKYLYQADEQVQQFHLSLRIKTFQREAVIMATNGSDWGTLKLEDGELRFRYSCGNQLPGTLHMSGYHVSDGRWHRVRLDVNGTSLRLSVDGNSHAPPTHATLLEPCRLVRPRGALLLATAAGSESQLEQQRGGPQGLRGCLEGVEFNGEAVRRAEAQLGSSSGPGGNRVFGIYQCCSAEGGCASQPCENGGSCEEGDGGDIRCSCPGRFFGSRCELADNPCASQPCSHGSKCVPKLQGYFCNCTQNSEGSRCQNLVDPCSPNPCPSGFDCKRADRSFHCDPLPLVSLGITYLEMVEIVGGILALFMLVAAFVYLRKRYVKQRKHKPICVQDSNGYFPPHLTKSMMAADGEHTPPMEMSTLIGSRSDLDHSPFRTLKQLSAKPQGPVVCSVAPNLPKPTPPPSTSDNESIVKNNNWELSYEVYPADPDYFGRPAVQEFPQFDIVENTYPASTSTDSRRDSRRNSRFGGFPFPLDRGGGGDRRAPLPPCYSNQNLDDFLGPDGLPLPSHQCPNEYTAISYYPAQHARSMDNVSGNDGGTYQRLGMRLSVAQPSYADCRDAAPQPPRSRQAAPQPPRHSRHGGRRSYAGSDMVESDYGSSEEVMF</sequence>
<evidence type="ECO:0000259" key="19">
    <source>
        <dbReference type="PROSITE" id="PS50025"/>
    </source>
</evidence>
<dbReference type="FunFam" id="2.60.40.60:FF:000041">
    <property type="entry name" value="FAT atypical cadherin 1"/>
    <property type="match status" value="1"/>
</dbReference>
<organism evidence="22 23">
    <name type="scientific">Clupea harengus</name>
    <name type="common">Atlantic herring</name>
    <dbReference type="NCBI Taxonomy" id="7950"/>
    <lineage>
        <taxon>Eukaryota</taxon>
        <taxon>Metazoa</taxon>
        <taxon>Chordata</taxon>
        <taxon>Craniata</taxon>
        <taxon>Vertebrata</taxon>
        <taxon>Euteleostomi</taxon>
        <taxon>Actinopterygii</taxon>
        <taxon>Neopterygii</taxon>
        <taxon>Teleostei</taxon>
        <taxon>Clupei</taxon>
        <taxon>Clupeiformes</taxon>
        <taxon>Clupeoidei</taxon>
        <taxon>Clupeidae</taxon>
        <taxon>Clupea</taxon>
    </lineage>
</organism>
<feature type="domain" description="Cadherin" evidence="21">
    <location>
        <begin position="2072"/>
        <end position="2172"/>
    </location>
</feature>
<dbReference type="Pfam" id="PF02210">
    <property type="entry name" value="Laminin_G_2"/>
    <property type="match status" value="1"/>
</dbReference>
<dbReference type="Pfam" id="PF00028">
    <property type="entry name" value="Cadherin"/>
    <property type="match status" value="29"/>
</dbReference>
<feature type="domain" description="Cadherin" evidence="21">
    <location>
        <begin position="156"/>
        <end position="263"/>
    </location>
</feature>
<dbReference type="Gene3D" id="2.10.25.10">
    <property type="entry name" value="Laminin"/>
    <property type="match status" value="2"/>
</dbReference>
<dbReference type="PROSITE" id="PS00022">
    <property type="entry name" value="EGF_1"/>
    <property type="match status" value="2"/>
</dbReference>
<feature type="disulfide bond" evidence="15">
    <location>
        <begin position="4027"/>
        <end position="4036"/>
    </location>
</feature>
<feature type="domain" description="Cadherin" evidence="21">
    <location>
        <begin position="3110"/>
        <end position="3214"/>
    </location>
</feature>
<feature type="domain" description="Cadherin" evidence="21">
    <location>
        <begin position="1353"/>
        <end position="1450"/>
    </location>
</feature>
<evidence type="ECO:0000256" key="8">
    <source>
        <dbReference type="ARBA" id="ARBA00022837"/>
    </source>
</evidence>
<dbReference type="FunFam" id="2.60.40.60:FF:000084">
    <property type="entry name" value="FAT atypical cadherin 3"/>
    <property type="match status" value="1"/>
</dbReference>
<dbReference type="FunFam" id="2.60.40.60:FF:000039">
    <property type="entry name" value="FAT atypical cadherin 3"/>
    <property type="match status" value="1"/>
</dbReference>
<feature type="region of interest" description="Disordered" evidence="16">
    <location>
        <begin position="4232"/>
        <end position="4262"/>
    </location>
</feature>
<feature type="domain" description="Cadherin" evidence="21">
    <location>
        <begin position="3008"/>
        <end position="3109"/>
    </location>
</feature>
<evidence type="ECO:0000256" key="7">
    <source>
        <dbReference type="ARBA" id="ARBA00022737"/>
    </source>
</evidence>
<feature type="domain" description="EGF-like" evidence="20">
    <location>
        <begin position="4001"/>
        <end position="4037"/>
    </location>
</feature>
<feature type="domain" description="Cadherin" evidence="21">
    <location>
        <begin position="1246"/>
        <end position="1351"/>
    </location>
</feature>
<evidence type="ECO:0000256" key="16">
    <source>
        <dbReference type="SAM" id="MobiDB-lite"/>
    </source>
</evidence>
<feature type="domain" description="Cadherin" evidence="21">
    <location>
        <begin position="1970"/>
        <end position="2071"/>
    </location>
</feature>
<dbReference type="GO" id="GO:0007156">
    <property type="term" value="P:homophilic cell adhesion via plasma membrane adhesion molecules"/>
    <property type="evidence" value="ECO:0007669"/>
    <property type="project" value="InterPro"/>
</dbReference>
<feature type="domain" description="Cadherin" evidence="21">
    <location>
        <begin position="2797"/>
        <end position="2902"/>
    </location>
</feature>
<feature type="region of interest" description="Disordered" evidence="16">
    <location>
        <begin position="4338"/>
        <end position="4386"/>
    </location>
</feature>
<evidence type="ECO:0000256" key="17">
    <source>
        <dbReference type="SAM" id="Phobius"/>
    </source>
</evidence>
<evidence type="ECO:0000256" key="4">
    <source>
        <dbReference type="ARBA" id="ARBA00022536"/>
    </source>
</evidence>
<dbReference type="InterPro" id="IPR039808">
    <property type="entry name" value="Cadherin"/>
</dbReference>
<dbReference type="PANTHER" id="PTHR24027">
    <property type="entry name" value="CADHERIN-23"/>
    <property type="match status" value="1"/>
</dbReference>
<gene>
    <name evidence="23" type="primary">fat2</name>
</gene>
<evidence type="ECO:0000256" key="10">
    <source>
        <dbReference type="ARBA" id="ARBA00022989"/>
    </source>
</evidence>
<dbReference type="FunFam" id="2.60.40.60:FF:000089">
    <property type="entry name" value="FAT atypical cadherin 1"/>
    <property type="match status" value="1"/>
</dbReference>
<dbReference type="FunFam" id="2.60.40.60:FF:000015">
    <property type="entry name" value="FAT atypical cadherin 1"/>
    <property type="match status" value="1"/>
</dbReference>
<dbReference type="FunFam" id="2.60.40.60:FF:000194">
    <property type="entry name" value="FAT atypical cadherin 2"/>
    <property type="match status" value="1"/>
</dbReference>
<dbReference type="InterPro" id="IPR002126">
    <property type="entry name" value="Cadherin-like_dom"/>
</dbReference>
<keyword evidence="10 17" id="KW-1133">Transmembrane helix</keyword>
<dbReference type="GO" id="GO:0008013">
    <property type="term" value="F:beta-catenin binding"/>
    <property type="evidence" value="ECO:0007669"/>
    <property type="project" value="TreeGrafter"/>
</dbReference>
<evidence type="ECO:0000256" key="18">
    <source>
        <dbReference type="SAM" id="SignalP"/>
    </source>
</evidence>
<feature type="domain" description="Cadherin" evidence="21">
    <location>
        <begin position="3529"/>
        <end position="3639"/>
    </location>
</feature>
<keyword evidence="13" id="KW-0325">Glycoprotein</keyword>
<dbReference type="PRINTS" id="PR00205">
    <property type="entry name" value="CADHERIN"/>
</dbReference>
<feature type="domain" description="Cadherin" evidence="21">
    <location>
        <begin position="3319"/>
        <end position="3423"/>
    </location>
</feature>
<dbReference type="CTD" id="2196"/>
<dbReference type="FunFam" id="2.60.40.60:FF:000276">
    <property type="entry name" value="FAT atypical cadherin 2"/>
    <property type="match status" value="2"/>
</dbReference>
<feature type="domain" description="Cadherin" evidence="21">
    <location>
        <begin position="3215"/>
        <end position="3318"/>
    </location>
</feature>
<dbReference type="FunFam" id="2.60.40.60:FF:000037">
    <property type="entry name" value="FAT atypical cadherin 1"/>
    <property type="match status" value="1"/>
</dbReference>
<dbReference type="PROSITE" id="PS50026">
    <property type="entry name" value="EGF_3"/>
    <property type="match status" value="2"/>
</dbReference>
<keyword evidence="7" id="KW-0677">Repeat</keyword>
<feature type="domain" description="Cadherin" evidence="21">
    <location>
        <begin position="2480"/>
        <end position="2583"/>
    </location>
</feature>
<feature type="domain" description="Cadherin" evidence="21">
    <location>
        <begin position="1662"/>
        <end position="1759"/>
    </location>
</feature>
<dbReference type="Gene3D" id="2.60.120.200">
    <property type="match status" value="1"/>
</dbReference>
<dbReference type="GO" id="GO:0045296">
    <property type="term" value="F:cadherin binding"/>
    <property type="evidence" value="ECO:0007669"/>
    <property type="project" value="TreeGrafter"/>
</dbReference>
<feature type="domain" description="Cadherin" evidence="21">
    <location>
        <begin position="3424"/>
        <end position="3528"/>
    </location>
</feature>
<dbReference type="CDD" id="cd12087">
    <property type="entry name" value="TM_EGFR-like"/>
    <property type="match status" value="1"/>
</dbReference>
<feature type="domain" description="Cadherin" evidence="21">
    <location>
        <begin position="1760"/>
        <end position="1873"/>
    </location>
</feature>
<evidence type="ECO:0000313" key="23">
    <source>
        <dbReference type="RefSeq" id="XP_012689798.2"/>
    </source>
</evidence>
<dbReference type="GO" id="GO:0005509">
    <property type="term" value="F:calcium ion binding"/>
    <property type="evidence" value="ECO:0007669"/>
    <property type="project" value="UniProtKB-UniRule"/>
</dbReference>
<dbReference type="FunFam" id="2.60.40.60:FF:000035">
    <property type="entry name" value="Protocadherin Fat 3"/>
    <property type="match status" value="1"/>
</dbReference>
<feature type="domain" description="Cadherin" evidence="21">
    <location>
        <begin position="1142"/>
        <end position="1245"/>
    </location>
</feature>
<dbReference type="FunFam" id="2.60.40.60:FF:000080">
    <property type="entry name" value="FAT atypical cadherin 1"/>
    <property type="match status" value="1"/>
</dbReference>
<feature type="domain" description="Cadherin" evidence="21">
    <location>
        <begin position="720"/>
        <end position="824"/>
    </location>
</feature>
<keyword evidence="8 14" id="KW-0106">Calcium</keyword>
<dbReference type="PROSITE" id="PS51257">
    <property type="entry name" value="PROKAR_LIPOPROTEIN"/>
    <property type="match status" value="1"/>
</dbReference>
<evidence type="ECO:0000256" key="11">
    <source>
        <dbReference type="ARBA" id="ARBA00023136"/>
    </source>
</evidence>
<dbReference type="GO" id="GO:0016477">
    <property type="term" value="P:cell migration"/>
    <property type="evidence" value="ECO:0007669"/>
    <property type="project" value="TreeGrafter"/>
</dbReference>
<dbReference type="InterPro" id="IPR013320">
    <property type="entry name" value="ConA-like_dom_sf"/>
</dbReference>
<evidence type="ECO:0000256" key="9">
    <source>
        <dbReference type="ARBA" id="ARBA00022889"/>
    </source>
</evidence>
<feature type="disulfide bond" evidence="15">
    <location>
        <begin position="3989"/>
        <end position="3998"/>
    </location>
</feature>
<reference evidence="23" key="1">
    <citation type="submission" date="2025-08" db="UniProtKB">
        <authorList>
            <consortium name="RefSeq"/>
        </authorList>
    </citation>
    <scope>IDENTIFICATION</scope>
</reference>
<evidence type="ECO:0000256" key="12">
    <source>
        <dbReference type="ARBA" id="ARBA00023157"/>
    </source>
</evidence>
<comment type="subcellular location">
    <subcellularLocation>
        <location evidence="1">Cell membrane</location>
        <topology evidence="1">Single-pass membrane protein</topology>
    </subcellularLocation>
    <subcellularLocation>
        <location evidence="2">Membrane</location>
        <topology evidence="2">Single-pass type I membrane protein</topology>
    </subcellularLocation>
</comment>
<feature type="domain" description="Laminin G" evidence="19">
    <location>
        <begin position="3774"/>
        <end position="3959"/>
    </location>
</feature>
<evidence type="ECO:0000313" key="22">
    <source>
        <dbReference type="Proteomes" id="UP000515152"/>
    </source>
</evidence>
<dbReference type="PANTHER" id="PTHR24027:SF106">
    <property type="entry name" value="CADHERIN-18"/>
    <property type="match status" value="1"/>
</dbReference>
<evidence type="ECO:0000256" key="3">
    <source>
        <dbReference type="ARBA" id="ARBA00022475"/>
    </source>
</evidence>
<evidence type="ECO:0000259" key="21">
    <source>
        <dbReference type="PROSITE" id="PS50268"/>
    </source>
</evidence>
<dbReference type="GeneID" id="105906229"/>
<dbReference type="FunFam" id="2.60.40.60:FF:000053">
    <property type="entry name" value="FAT atypical cadherin 3"/>
    <property type="match status" value="1"/>
</dbReference>
<dbReference type="OrthoDB" id="6252479at2759"/>
<keyword evidence="4 15" id="KW-0245">EGF-like domain</keyword>
<dbReference type="FunFam" id="2.60.40.60:FF:000116">
    <property type="entry name" value="Dachsous cadherin-related 2"/>
    <property type="match status" value="1"/>
</dbReference>
<dbReference type="FunFam" id="2.60.40.60:FF:000071">
    <property type="entry name" value="FAT atypical cadherin 1"/>
    <property type="match status" value="1"/>
</dbReference>
<feature type="domain" description="Cadherin" evidence="21">
    <location>
        <begin position="930"/>
        <end position="1036"/>
    </location>
</feature>
<feature type="domain" description="Cadherin" evidence="21">
    <location>
        <begin position="368"/>
        <end position="463"/>
    </location>
</feature>
<dbReference type="FunFam" id="2.60.40.60:FF:000058">
    <property type="entry name" value="FAT atypical cadherin 3"/>
    <property type="match status" value="1"/>
</dbReference>
<feature type="domain" description="Cadherin" evidence="21">
    <location>
        <begin position="825"/>
        <end position="929"/>
    </location>
</feature>
<dbReference type="FunFam" id="2.60.40.60:FF:000013">
    <property type="entry name" value="Cadherin EGF LAG seven-pass G-type receptor"/>
    <property type="match status" value="1"/>
</dbReference>
<evidence type="ECO:0000256" key="15">
    <source>
        <dbReference type="PROSITE-ProRule" id="PRU00076"/>
    </source>
</evidence>
<dbReference type="FunFam" id="2.60.40.60:FF:000065">
    <property type="entry name" value="FAT atypical cadherin 1"/>
    <property type="match status" value="1"/>
</dbReference>
<dbReference type="FunFam" id="2.60.40.60:FF:000051">
    <property type="entry name" value="FAT atypical cadherin 1"/>
    <property type="match status" value="1"/>
</dbReference>
<feature type="domain" description="Cadherin" evidence="21">
    <location>
        <begin position="576"/>
        <end position="697"/>
    </location>
</feature>
<feature type="domain" description="Cadherin" evidence="21">
    <location>
        <begin position="41"/>
        <end position="155"/>
    </location>
</feature>
<evidence type="ECO:0000256" key="14">
    <source>
        <dbReference type="PROSITE-ProRule" id="PRU00043"/>
    </source>
</evidence>
<feature type="domain" description="Cadherin" evidence="21">
    <location>
        <begin position="1451"/>
        <end position="1556"/>
    </location>
</feature>
<dbReference type="CDD" id="cd11304">
    <property type="entry name" value="Cadherin_repeat"/>
    <property type="match status" value="32"/>
</dbReference>
<name>A0A6P3W4Z4_CLUHA</name>
<keyword evidence="9" id="KW-0130">Cell adhesion</keyword>
<dbReference type="KEGG" id="char:105906229"/>
<keyword evidence="6 18" id="KW-0732">Signal</keyword>
<dbReference type="FunFam" id="2.60.40.60:FF:000066">
    <property type="entry name" value="FAT atypical cadherin 1"/>
    <property type="match status" value="1"/>
</dbReference>
<evidence type="ECO:0000256" key="6">
    <source>
        <dbReference type="ARBA" id="ARBA00022729"/>
    </source>
</evidence>
<dbReference type="FunFam" id="2.60.40.60:FF:000186">
    <property type="entry name" value="FAT atypical cadherin 2"/>
    <property type="match status" value="1"/>
</dbReference>
<dbReference type="Proteomes" id="UP000515152">
    <property type="component" value="Chromosome 20"/>
</dbReference>
<dbReference type="FunFam" id="2.60.40.60:FF:000024">
    <property type="entry name" value="FAT atypical cadherin 3"/>
    <property type="match status" value="1"/>
</dbReference>
<feature type="domain" description="Cadherin" evidence="21">
    <location>
        <begin position="2381"/>
        <end position="2479"/>
    </location>
</feature>
<feature type="domain" description="Cadherin" evidence="21">
    <location>
        <begin position="2173"/>
        <end position="2273"/>
    </location>
</feature>
<feature type="domain" description="Cadherin" evidence="21">
    <location>
        <begin position="1037"/>
        <end position="1141"/>
    </location>
</feature>
<feature type="domain" description="Cadherin" evidence="21">
    <location>
        <begin position="2691"/>
        <end position="2796"/>
    </location>
</feature>
<feature type="domain" description="Cadherin" evidence="21">
    <location>
        <begin position="2584"/>
        <end position="2690"/>
    </location>
</feature>
<dbReference type="GO" id="GO:0009653">
    <property type="term" value="P:anatomical structure morphogenesis"/>
    <property type="evidence" value="ECO:0007669"/>
    <property type="project" value="UniProtKB-ARBA"/>
</dbReference>
<dbReference type="RefSeq" id="XP_012689798.2">
    <property type="nucleotide sequence ID" value="XM_012834344.3"/>
</dbReference>
<dbReference type="Gene3D" id="2.60.40.60">
    <property type="entry name" value="Cadherins"/>
    <property type="match status" value="33"/>
</dbReference>
<dbReference type="PROSITE" id="PS50025">
    <property type="entry name" value="LAM_G_DOMAIN"/>
    <property type="match status" value="1"/>
</dbReference>
<keyword evidence="22" id="KW-1185">Reference proteome</keyword>
<dbReference type="SUPFAM" id="SSF49313">
    <property type="entry name" value="Cadherin-like"/>
    <property type="match status" value="33"/>
</dbReference>
<keyword evidence="5 17" id="KW-0812">Transmembrane</keyword>
<dbReference type="SMART" id="SM00112">
    <property type="entry name" value="CA"/>
    <property type="match status" value="33"/>
</dbReference>
<protein>
    <submittedName>
        <fullName evidence="23">Protocadherin Fat 2</fullName>
    </submittedName>
</protein>
<dbReference type="FunFam" id="2.60.40.60:FF:000033">
    <property type="entry name" value="FAT atypical cadherin 1"/>
    <property type="match status" value="2"/>
</dbReference>
<feature type="domain" description="Cadherin" evidence="21">
    <location>
        <begin position="2274"/>
        <end position="2380"/>
    </location>
</feature>
<dbReference type="FunFam" id="2.60.40.60:FF:000026">
    <property type="entry name" value="FAT atypical cadherin 1"/>
    <property type="match status" value="2"/>
</dbReference>
<dbReference type="FunFam" id="2.60.40.60:FF:000064">
    <property type="entry name" value="FAT atypical cadherin 1"/>
    <property type="match status" value="1"/>
</dbReference>
<dbReference type="FunFam" id="2.60.40.60:FF:000059">
    <property type="entry name" value="FAT atypical cadherin 3"/>
    <property type="match status" value="1"/>
</dbReference>
<feature type="signal peptide" evidence="18">
    <location>
        <begin position="1"/>
        <end position="27"/>
    </location>
</feature>
<feature type="domain" description="Cadherin" evidence="21">
    <location>
        <begin position="2903"/>
        <end position="3007"/>
    </location>
</feature>
<dbReference type="PROSITE" id="PS00232">
    <property type="entry name" value="CADHERIN_1"/>
    <property type="match status" value="12"/>
</dbReference>
<dbReference type="SUPFAM" id="SSF57196">
    <property type="entry name" value="EGF/Laminin"/>
    <property type="match status" value="2"/>
</dbReference>
<dbReference type="CDD" id="cd00110">
    <property type="entry name" value="LamG"/>
    <property type="match status" value="1"/>
</dbReference>
<evidence type="ECO:0000256" key="5">
    <source>
        <dbReference type="ARBA" id="ARBA00022692"/>
    </source>
</evidence>
<dbReference type="SUPFAM" id="SSF49899">
    <property type="entry name" value="Concanavalin A-like lectins/glucanases"/>
    <property type="match status" value="1"/>
</dbReference>
<feature type="chain" id="PRO_5028394307" evidence="18">
    <location>
        <begin position="28"/>
        <end position="4386"/>
    </location>
</feature>
<dbReference type="PROSITE" id="PS50268">
    <property type="entry name" value="CADHERIN_2"/>
    <property type="match status" value="33"/>
</dbReference>
<proteinExistence type="predicted"/>
<dbReference type="InterPro" id="IPR000742">
    <property type="entry name" value="EGF"/>
</dbReference>
<dbReference type="InterPro" id="IPR015919">
    <property type="entry name" value="Cadherin-like_sf"/>
</dbReference>
<comment type="caution">
    <text evidence="15">Lacks conserved residue(s) required for the propagation of feature annotation.</text>
</comment>
<feature type="domain" description="Cadherin" evidence="21">
    <location>
        <begin position="1557"/>
        <end position="1661"/>
    </location>
</feature>
<keyword evidence="12 15" id="KW-1015">Disulfide bond</keyword>
<dbReference type="GO" id="GO:0016342">
    <property type="term" value="C:catenin complex"/>
    <property type="evidence" value="ECO:0007669"/>
    <property type="project" value="TreeGrafter"/>
</dbReference>
<evidence type="ECO:0000259" key="20">
    <source>
        <dbReference type="PROSITE" id="PS50026"/>
    </source>
</evidence>
<dbReference type="FunFam" id="2.60.40.60:FF:000032">
    <property type="entry name" value="FAT atypical cadherin 1"/>
    <property type="match status" value="1"/>
</dbReference>
<dbReference type="InterPro" id="IPR020894">
    <property type="entry name" value="Cadherin_CS"/>
</dbReference>
<feature type="domain" description="Cadherin" evidence="21">
    <location>
        <begin position="464"/>
        <end position="569"/>
    </location>
</feature>
<dbReference type="InterPro" id="IPR001791">
    <property type="entry name" value="Laminin_G"/>
</dbReference>
<dbReference type="FunFam" id="2.60.40.60:FF:000021">
    <property type="entry name" value="FAT atypical cadherin 1"/>
    <property type="match status" value="2"/>
</dbReference>
<evidence type="ECO:0000256" key="13">
    <source>
        <dbReference type="ARBA" id="ARBA00023180"/>
    </source>
</evidence>
<feature type="transmembrane region" description="Helical" evidence="17">
    <location>
        <begin position="4075"/>
        <end position="4098"/>
    </location>
</feature>
<dbReference type="SMART" id="SM00181">
    <property type="entry name" value="EGF"/>
    <property type="match status" value="2"/>
</dbReference>
<keyword evidence="11 17" id="KW-0472">Membrane</keyword>
<dbReference type="FunFam" id="2.60.40.60:FF:000061">
    <property type="entry name" value="FAT atypical cadherin 3"/>
    <property type="match status" value="1"/>
</dbReference>
<dbReference type="CDD" id="cd00054">
    <property type="entry name" value="EGF_CA"/>
    <property type="match status" value="2"/>
</dbReference>
<evidence type="ECO:0000256" key="2">
    <source>
        <dbReference type="ARBA" id="ARBA00004479"/>
    </source>
</evidence>
<accession>A0A6P3W4Z4</accession>
<feature type="domain" description="EGF-like" evidence="20">
    <location>
        <begin position="3962"/>
        <end position="3999"/>
    </location>
</feature>
<evidence type="ECO:0000256" key="1">
    <source>
        <dbReference type="ARBA" id="ARBA00004162"/>
    </source>
</evidence>
<keyword evidence="3" id="KW-1003">Cell membrane</keyword>